<feature type="signal peptide" evidence="1">
    <location>
        <begin position="1"/>
        <end position="20"/>
    </location>
</feature>
<evidence type="ECO:0000313" key="3">
    <source>
        <dbReference type="EMBL" id="GEM79186.1"/>
    </source>
</evidence>
<keyword evidence="1" id="KW-0732">Signal</keyword>
<feature type="domain" description="Pili assembly chaperone N-terminal" evidence="2">
    <location>
        <begin position="33"/>
        <end position="146"/>
    </location>
</feature>
<dbReference type="GO" id="GO:0071555">
    <property type="term" value="P:cell wall organization"/>
    <property type="evidence" value="ECO:0007669"/>
    <property type="project" value="InterPro"/>
</dbReference>
<protein>
    <recommendedName>
        <fullName evidence="2">Pili assembly chaperone N-terminal domain-containing protein</fullName>
    </recommendedName>
</protein>
<evidence type="ECO:0000313" key="4">
    <source>
        <dbReference type="Proteomes" id="UP000321113"/>
    </source>
</evidence>
<dbReference type="Gene3D" id="2.60.40.10">
    <property type="entry name" value="Immunoglobulins"/>
    <property type="match status" value="1"/>
</dbReference>
<dbReference type="PANTHER" id="PTHR30251">
    <property type="entry name" value="PILUS ASSEMBLY CHAPERONE"/>
    <property type="match status" value="1"/>
</dbReference>
<dbReference type="SUPFAM" id="SSF49354">
    <property type="entry name" value="PapD-like"/>
    <property type="match status" value="1"/>
</dbReference>
<dbReference type="EMBL" id="BJXK01000005">
    <property type="protein sequence ID" value="GEM79186.1"/>
    <property type="molecule type" value="Genomic_DNA"/>
</dbReference>
<reference evidence="3 4" key="1">
    <citation type="submission" date="2019-07" db="EMBL/GenBank/DDBJ databases">
        <title>Whole genome shotgun sequence of Vibrio superstes NBRC 103154.</title>
        <authorList>
            <person name="Hosoyama A."/>
            <person name="Uohara A."/>
            <person name="Ohji S."/>
            <person name="Ichikawa N."/>
        </authorList>
    </citation>
    <scope>NUCLEOTIDE SEQUENCE [LARGE SCALE GENOMIC DNA]</scope>
    <source>
        <strain evidence="3 4">NBRC 103154</strain>
    </source>
</reference>
<accession>A0A511QQK6</accession>
<feature type="chain" id="PRO_5022039842" description="Pili assembly chaperone N-terminal domain-containing protein" evidence="1">
    <location>
        <begin position="21"/>
        <end position="227"/>
    </location>
</feature>
<dbReference type="AlphaFoldDB" id="A0A511QQK6"/>
<dbReference type="InterPro" id="IPR013783">
    <property type="entry name" value="Ig-like_fold"/>
</dbReference>
<dbReference type="OrthoDB" id="5871680at2"/>
<dbReference type="Pfam" id="PF00345">
    <property type="entry name" value="PapD_N"/>
    <property type="match status" value="1"/>
</dbReference>
<dbReference type="InterPro" id="IPR016147">
    <property type="entry name" value="Pili_assmbl_chaperone_N"/>
</dbReference>
<comment type="caution">
    <text evidence="3">The sequence shown here is derived from an EMBL/GenBank/DDBJ whole genome shotgun (WGS) entry which is preliminary data.</text>
</comment>
<sequence length="227" mass="25186">MKRFCAHILLFLMVSFNVSAYQVSPMFQTFEVAGKASQGSYEISNTGSQEIILQAVVYQVSFDSLGNEVLNESDDDFLILPPQSKIAAQASQRFRVRYLGDALIPQTIVYRVIFEQIKTSDDSEEGSGSVQFMVNFSTMIFVSPMNCKPEVTSSISNGSLIINNPSSCVYDLNLTRFEFSSGLLSESLGWADLNVETAGYLLPSRTQKIKLPKQVVDSKKVKIIGPY</sequence>
<dbReference type="InterPro" id="IPR050643">
    <property type="entry name" value="Periplasmic_pilus_chap"/>
</dbReference>
<keyword evidence="4" id="KW-1185">Reference proteome</keyword>
<name>A0A511QQK6_9VIBR</name>
<proteinExistence type="predicted"/>
<organism evidence="3 4">
    <name type="scientific">Vibrio superstes NBRC 103154</name>
    <dbReference type="NCBI Taxonomy" id="1219062"/>
    <lineage>
        <taxon>Bacteria</taxon>
        <taxon>Pseudomonadati</taxon>
        <taxon>Pseudomonadota</taxon>
        <taxon>Gammaproteobacteria</taxon>
        <taxon>Vibrionales</taxon>
        <taxon>Vibrionaceae</taxon>
        <taxon>Vibrio</taxon>
    </lineage>
</organism>
<evidence type="ECO:0000259" key="2">
    <source>
        <dbReference type="Pfam" id="PF00345"/>
    </source>
</evidence>
<dbReference type="RefSeq" id="WP_119008130.1">
    <property type="nucleotide sequence ID" value="NZ_BJXK01000005.1"/>
</dbReference>
<gene>
    <name evidence="3" type="ORF">VSU01S_14310</name>
</gene>
<evidence type="ECO:0000256" key="1">
    <source>
        <dbReference type="SAM" id="SignalP"/>
    </source>
</evidence>
<dbReference type="Proteomes" id="UP000321113">
    <property type="component" value="Unassembled WGS sequence"/>
</dbReference>
<dbReference type="GO" id="GO:0030288">
    <property type="term" value="C:outer membrane-bounded periplasmic space"/>
    <property type="evidence" value="ECO:0007669"/>
    <property type="project" value="InterPro"/>
</dbReference>
<dbReference type="PANTHER" id="PTHR30251:SF4">
    <property type="entry name" value="SLR1668 PROTEIN"/>
    <property type="match status" value="1"/>
</dbReference>
<dbReference type="InterPro" id="IPR008962">
    <property type="entry name" value="PapD-like_sf"/>
</dbReference>